<sequence>MKSYKTRQMLLESNEYTSVCAYISGVRLPSLFQQMCKSNVFAEWDTDFVEDSKSIPSIEIKLSPPENPLPQVSHEIDKLEARRVQMEEGMMAKLEDKFNETLVDSRDKIRQIITQQLDLFNDERLKTIVRTVDTKKESHLKSHMYEFVSFNLNESLRLPKAPSFIEIGEQVVPSSVRVMMGEVDVPDPAIKTKMEQIEQSRSYEEVQVFNQQSDELEQLTNVTLIGRLPAVRSNMLLELERALKLQLKPYIAQLEVGWLICDNVDLNLQLYQAQAHTPSTPRAQRQPKQAPAFIQTYAYPLPNTKQLNVKIGQSEEPYPTVEDYVMNMEKKRDAAERNERNTVLTMYLKLVKAQHEMIRDELRVATSNIISQYGGIIDATTTQAIRKHRHK</sequence>
<evidence type="ECO:0000313" key="2">
    <source>
        <dbReference type="Proteomes" id="UP000033188"/>
    </source>
</evidence>
<evidence type="ECO:0000313" key="1">
    <source>
        <dbReference type="EMBL" id="CDR95670.1"/>
    </source>
</evidence>
<protein>
    <submittedName>
        <fullName evidence="1">41K blood stage antigen 41-3, putative</fullName>
    </submittedName>
</protein>
<keyword evidence="2" id="KW-1185">Reference proteome</keyword>
<dbReference type="RefSeq" id="XP_012767856.1">
    <property type="nucleotide sequence ID" value="XM_012912402.1"/>
</dbReference>
<dbReference type="Proteomes" id="UP000033188">
    <property type="component" value="Chromosome 2"/>
</dbReference>
<reference evidence="2" key="1">
    <citation type="submission" date="2014-06" db="EMBL/GenBank/DDBJ databases">
        <authorList>
            <person name="Aslett M."/>
            <person name="De Silva N."/>
        </authorList>
    </citation>
    <scope>NUCLEOTIDE SEQUENCE [LARGE SCALE GENOMIC DNA]</scope>
    <source>
        <strain evidence="2">Bond</strain>
    </source>
</reference>
<proteinExistence type="predicted"/>
<dbReference type="KEGG" id="bbig:BBBOND_0208240"/>
<accession>A0A061DCN1</accession>
<dbReference type="AlphaFoldDB" id="A0A061DCN1"/>
<dbReference type="VEuPathDB" id="PiroplasmaDB:BBBOND_0208240"/>
<dbReference type="EMBL" id="LK391708">
    <property type="protein sequence ID" value="CDR95670.1"/>
    <property type="molecule type" value="Genomic_DNA"/>
</dbReference>
<dbReference type="GeneID" id="24564211"/>
<organism evidence="1 2">
    <name type="scientific">Babesia bigemina</name>
    <dbReference type="NCBI Taxonomy" id="5866"/>
    <lineage>
        <taxon>Eukaryota</taxon>
        <taxon>Sar</taxon>
        <taxon>Alveolata</taxon>
        <taxon>Apicomplexa</taxon>
        <taxon>Aconoidasida</taxon>
        <taxon>Piroplasmida</taxon>
        <taxon>Babesiidae</taxon>
        <taxon>Babesia</taxon>
    </lineage>
</organism>
<dbReference type="OrthoDB" id="329354at2759"/>
<dbReference type="OMA" id="ISQTDYG"/>
<name>A0A061DCN1_BABBI</name>
<gene>
    <name evidence="1" type="ORF">BBBOND_0208240</name>
</gene>